<protein>
    <recommendedName>
        <fullName evidence="4">Secreted protein</fullName>
    </recommendedName>
</protein>
<dbReference type="EMBL" id="JBHTHY010000014">
    <property type="protein sequence ID" value="MFD0798668.1"/>
    <property type="molecule type" value="Genomic_DNA"/>
</dbReference>
<gene>
    <name evidence="2" type="ORF">ACFQZJ_14440</name>
</gene>
<name>A0ABW3B610_9FLAO</name>
<keyword evidence="3" id="KW-1185">Reference proteome</keyword>
<keyword evidence="1" id="KW-0732">Signal</keyword>
<evidence type="ECO:0008006" key="4">
    <source>
        <dbReference type="Google" id="ProtNLM"/>
    </source>
</evidence>
<evidence type="ECO:0000313" key="2">
    <source>
        <dbReference type="EMBL" id="MFD0798668.1"/>
    </source>
</evidence>
<organism evidence="2 3">
    <name type="scientific">Maribacter chungangensis</name>
    <dbReference type="NCBI Taxonomy" id="1069117"/>
    <lineage>
        <taxon>Bacteria</taxon>
        <taxon>Pseudomonadati</taxon>
        <taxon>Bacteroidota</taxon>
        <taxon>Flavobacteriia</taxon>
        <taxon>Flavobacteriales</taxon>
        <taxon>Flavobacteriaceae</taxon>
        <taxon>Maribacter</taxon>
    </lineage>
</organism>
<evidence type="ECO:0000256" key="1">
    <source>
        <dbReference type="SAM" id="SignalP"/>
    </source>
</evidence>
<feature type="signal peptide" evidence="1">
    <location>
        <begin position="1"/>
        <end position="23"/>
    </location>
</feature>
<reference evidence="3" key="1">
    <citation type="journal article" date="2019" name="Int. J. Syst. Evol. Microbiol.">
        <title>The Global Catalogue of Microorganisms (GCM) 10K type strain sequencing project: providing services to taxonomists for standard genome sequencing and annotation.</title>
        <authorList>
            <consortium name="The Broad Institute Genomics Platform"/>
            <consortium name="The Broad Institute Genome Sequencing Center for Infectious Disease"/>
            <person name="Wu L."/>
            <person name="Ma J."/>
        </authorList>
    </citation>
    <scope>NUCLEOTIDE SEQUENCE [LARGE SCALE GENOMIC DNA]</scope>
    <source>
        <strain evidence="3">CCUG 61948</strain>
    </source>
</reference>
<dbReference type="RefSeq" id="WP_379935529.1">
    <property type="nucleotide sequence ID" value="NZ_JBHTHY010000014.1"/>
</dbReference>
<feature type="chain" id="PRO_5045457794" description="Secreted protein" evidence="1">
    <location>
        <begin position="24"/>
        <end position="51"/>
    </location>
</feature>
<proteinExistence type="predicted"/>
<sequence>MNNKIKSLLYLSCFVFASIVYNATIEENMPELSKKMELTETNTLADSHSED</sequence>
<comment type="caution">
    <text evidence="2">The sequence shown here is derived from an EMBL/GenBank/DDBJ whole genome shotgun (WGS) entry which is preliminary data.</text>
</comment>
<evidence type="ECO:0000313" key="3">
    <source>
        <dbReference type="Proteomes" id="UP001597012"/>
    </source>
</evidence>
<dbReference type="Proteomes" id="UP001597012">
    <property type="component" value="Unassembled WGS sequence"/>
</dbReference>
<accession>A0ABW3B610</accession>